<keyword evidence="1" id="KW-0732">Signal</keyword>
<feature type="chain" id="PRO_5046452458" evidence="1">
    <location>
        <begin position="16"/>
        <end position="255"/>
    </location>
</feature>
<gene>
    <name evidence="3" type="primary">LOC110787412</name>
</gene>
<sequence length="255" mass="27377">MIICCLLFVSDIVLSPPQQQVMAGYNTVNVVDPQHQVGGSNVRACVGQMSGTLIYPQHNYNNGAPMQNYQASATRVGGGVATNLFPQSQVRMSVGGIRMSKDGDGLIGSQDPCVMPLSQNMSGVQMSQISSNVGGVHMSQNLSGQGIFHMSQNQSGTQMSQNAGNIRYFTGNVGGTFEGSGNQFIQGGNGNHNFQGTPGFQGDGSDINYQRTDKYQCFAGNNSNQVQRNRNHTFHGSRTPIFTQDLLSCHDLTKN</sequence>
<protein>
    <submittedName>
        <fullName evidence="3">Uncharacterized protein</fullName>
    </submittedName>
</protein>
<evidence type="ECO:0000313" key="3">
    <source>
        <dbReference type="RefSeq" id="XP_056683255.1"/>
    </source>
</evidence>
<organism evidence="2 3">
    <name type="scientific">Spinacia oleracea</name>
    <name type="common">Spinach</name>
    <dbReference type="NCBI Taxonomy" id="3562"/>
    <lineage>
        <taxon>Eukaryota</taxon>
        <taxon>Viridiplantae</taxon>
        <taxon>Streptophyta</taxon>
        <taxon>Embryophyta</taxon>
        <taxon>Tracheophyta</taxon>
        <taxon>Spermatophyta</taxon>
        <taxon>Magnoliopsida</taxon>
        <taxon>eudicotyledons</taxon>
        <taxon>Gunneridae</taxon>
        <taxon>Pentapetalae</taxon>
        <taxon>Caryophyllales</taxon>
        <taxon>Chenopodiaceae</taxon>
        <taxon>Chenopodioideae</taxon>
        <taxon>Anserineae</taxon>
        <taxon>Spinacia</taxon>
    </lineage>
</organism>
<feature type="signal peptide" evidence="1">
    <location>
        <begin position="1"/>
        <end position="15"/>
    </location>
</feature>
<proteinExistence type="predicted"/>
<name>A0ABM3QIR9_SPIOL</name>
<keyword evidence="2" id="KW-1185">Reference proteome</keyword>
<dbReference type="Proteomes" id="UP000813463">
    <property type="component" value="Chromosome 4"/>
</dbReference>
<dbReference type="GeneID" id="110787412"/>
<evidence type="ECO:0000256" key="1">
    <source>
        <dbReference type="SAM" id="SignalP"/>
    </source>
</evidence>
<reference evidence="3" key="2">
    <citation type="submission" date="2025-08" db="UniProtKB">
        <authorList>
            <consortium name="RefSeq"/>
        </authorList>
    </citation>
    <scope>IDENTIFICATION</scope>
    <source>
        <tissue evidence="3">Leaf</tissue>
    </source>
</reference>
<accession>A0ABM3QIR9</accession>
<evidence type="ECO:0000313" key="2">
    <source>
        <dbReference type="Proteomes" id="UP000813463"/>
    </source>
</evidence>
<reference evidence="2" key="1">
    <citation type="journal article" date="2021" name="Nat. Commun.">
        <title>Genomic analyses provide insights into spinach domestication and the genetic basis of agronomic traits.</title>
        <authorList>
            <person name="Cai X."/>
            <person name="Sun X."/>
            <person name="Xu C."/>
            <person name="Sun H."/>
            <person name="Wang X."/>
            <person name="Ge C."/>
            <person name="Zhang Z."/>
            <person name="Wang Q."/>
            <person name="Fei Z."/>
            <person name="Jiao C."/>
            <person name="Wang Q."/>
        </authorList>
    </citation>
    <scope>NUCLEOTIDE SEQUENCE [LARGE SCALE GENOMIC DNA]</scope>
    <source>
        <strain evidence="2">cv. Varoflay</strain>
    </source>
</reference>
<dbReference type="RefSeq" id="XP_056683255.1">
    <property type="nucleotide sequence ID" value="XM_056827277.1"/>
</dbReference>